<sequence>MFPLYLSKDYVTKSLNILEQRWIDRDYARIKRSHCCVWCLDSMCSLAQVNSLQRDMERMRREVEDLRNQGDEGQRQVGNARVRPPLVGGDSGATGSSSSVSGGTRGDLAPDSKGAGERRDRYYPPFELFRQR</sequence>
<dbReference type="EMBL" id="PDNA01000071">
    <property type="protein sequence ID" value="PGH16785.1"/>
    <property type="molecule type" value="Genomic_DNA"/>
</dbReference>
<name>A0A2B7Y6F0_POLH7</name>
<feature type="compositionally biased region" description="Basic and acidic residues" evidence="1">
    <location>
        <begin position="108"/>
        <end position="122"/>
    </location>
</feature>
<keyword evidence="3" id="KW-1185">Reference proteome</keyword>
<protein>
    <submittedName>
        <fullName evidence="2">Uncharacterized protein</fullName>
    </submittedName>
</protein>
<feature type="compositionally biased region" description="Low complexity" evidence="1">
    <location>
        <begin position="93"/>
        <end position="102"/>
    </location>
</feature>
<evidence type="ECO:0000256" key="1">
    <source>
        <dbReference type="SAM" id="MobiDB-lite"/>
    </source>
</evidence>
<reference evidence="2 3" key="1">
    <citation type="submission" date="2017-10" db="EMBL/GenBank/DDBJ databases">
        <title>Comparative genomics in systemic dimorphic fungi from Ajellomycetaceae.</title>
        <authorList>
            <person name="Munoz J.F."/>
            <person name="Mcewen J.G."/>
            <person name="Clay O.K."/>
            <person name="Cuomo C.A."/>
        </authorList>
    </citation>
    <scope>NUCLEOTIDE SEQUENCE [LARGE SCALE GENOMIC DNA]</scope>
    <source>
        <strain evidence="2 3">UAMH7299</strain>
    </source>
</reference>
<accession>A0A2B7Y6F0</accession>
<dbReference type="Proteomes" id="UP000224634">
    <property type="component" value="Unassembled WGS sequence"/>
</dbReference>
<comment type="caution">
    <text evidence="2">The sequence shown here is derived from an EMBL/GenBank/DDBJ whole genome shotgun (WGS) entry which is preliminary data.</text>
</comment>
<evidence type="ECO:0000313" key="2">
    <source>
        <dbReference type="EMBL" id="PGH16785.1"/>
    </source>
</evidence>
<feature type="compositionally biased region" description="Basic and acidic residues" evidence="1">
    <location>
        <begin position="63"/>
        <end position="74"/>
    </location>
</feature>
<organism evidence="2 3">
    <name type="scientific">Polytolypa hystricis (strain UAMH7299)</name>
    <dbReference type="NCBI Taxonomy" id="1447883"/>
    <lineage>
        <taxon>Eukaryota</taxon>
        <taxon>Fungi</taxon>
        <taxon>Dikarya</taxon>
        <taxon>Ascomycota</taxon>
        <taxon>Pezizomycotina</taxon>
        <taxon>Eurotiomycetes</taxon>
        <taxon>Eurotiomycetidae</taxon>
        <taxon>Onygenales</taxon>
        <taxon>Onygenales incertae sedis</taxon>
        <taxon>Polytolypa</taxon>
    </lineage>
</organism>
<feature type="region of interest" description="Disordered" evidence="1">
    <location>
        <begin position="63"/>
        <end position="132"/>
    </location>
</feature>
<dbReference type="AlphaFoldDB" id="A0A2B7Y6F0"/>
<evidence type="ECO:0000313" key="3">
    <source>
        <dbReference type="Proteomes" id="UP000224634"/>
    </source>
</evidence>
<gene>
    <name evidence="2" type="ORF">AJ80_05100</name>
</gene>
<proteinExistence type="predicted"/>